<sequence length="119" mass="13547">MVPYGLRTSRANFQIMMDTVLARFREANLMMKSSKRSFDYESVTALGYEVRKEGVKSSRTVASREALGASLMQGEKKLREMHLIVKALGKLSDLEKKYSATERECLGVLWALKYIIFGE</sequence>
<accession>A0A4C1Y3Q9</accession>
<dbReference type="InterPro" id="IPR043502">
    <property type="entry name" value="DNA/RNA_pol_sf"/>
</dbReference>
<keyword evidence="6" id="KW-0695">RNA-directed DNA polymerase</keyword>
<evidence type="ECO:0000256" key="3">
    <source>
        <dbReference type="ARBA" id="ARBA00022722"/>
    </source>
</evidence>
<keyword evidence="4" id="KW-0255">Endonuclease</keyword>
<dbReference type="SUPFAM" id="SSF56672">
    <property type="entry name" value="DNA/RNA polymerases"/>
    <property type="match status" value="1"/>
</dbReference>
<evidence type="ECO:0000313" key="9">
    <source>
        <dbReference type="Proteomes" id="UP000299102"/>
    </source>
</evidence>
<keyword evidence="3" id="KW-0540">Nuclease</keyword>
<gene>
    <name evidence="8" type="ORF">EVAR_61441_1</name>
</gene>
<keyword evidence="9" id="KW-1185">Reference proteome</keyword>
<dbReference type="Pfam" id="PF17917">
    <property type="entry name" value="RT_RNaseH"/>
    <property type="match status" value="1"/>
</dbReference>
<keyword evidence="1" id="KW-0808">Transferase</keyword>
<dbReference type="EMBL" id="BGZK01001077">
    <property type="protein sequence ID" value="GBP70526.1"/>
    <property type="molecule type" value="Genomic_DNA"/>
</dbReference>
<keyword evidence="2" id="KW-0548">Nucleotidyltransferase</keyword>
<protein>
    <recommendedName>
        <fullName evidence="7">Reverse transcriptase RNase H-like domain-containing protein</fullName>
    </recommendedName>
</protein>
<dbReference type="OrthoDB" id="425619at2759"/>
<name>A0A4C1Y3Q9_EUMVA</name>
<evidence type="ECO:0000256" key="1">
    <source>
        <dbReference type="ARBA" id="ARBA00022679"/>
    </source>
</evidence>
<organism evidence="8 9">
    <name type="scientific">Eumeta variegata</name>
    <name type="common">Bagworm moth</name>
    <name type="synonym">Eumeta japonica</name>
    <dbReference type="NCBI Taxonomy" id="151549"/>
    <lineage>
        <taxon>Eukaryota</taxon>
        <taxon>Metazoa</taxon>
        <taxon>Ecdysozoa</taxon>
        <taxon>Arthropoda</taxon>
        <taxon>Hexapoda</taxon>
        <taxon>Insecta</taxon>
        <taxon>Pterygota</taxon>
        <taxon>Neoptera</taxon>
        <taxon>Endopterygota</taxon>
        <taxon>Lepidoptera</taxon>
        <taxon>Glossata</taxon>
        <taxon>Ditrysia</taxon>
        <taxon>Tineoidea</taxon>
        <taxon>Psychidae</taxon>
        <taxon>Oiketicinae</taxon>
        <taxon>Eumeta</taxon>
    </lineage>
</organism>
<dbReference type="InterPro" id="IPR041373">
    <property type="entry name" value="RT_RNaseH"/>
</dbReference>
<evidence type="ECO:0000256" key="5">
    <source>
        <dbReference type="ARBA" id="ARBA00022801"/>
    </source>
</evidence>
<evidence type="ECO:0000256" key="6">
    <source>
        <dbReference type="ARBA" id="ARBA00022918"/>
    </source>
</evidence>
<dbReference type="AlphaFoldDB" id="A0A4C1Y3Q9"/>
<evidence type="ECO:0000313" key="8">
    <source>
        <dbReference type="EMBL" id="GBP70526.1"/>
    </source>
</evidence>
<evidence type="ECO:0000259" key="7">
    <source>
        <dbReference type="Pfam" id="PF17917"/>
    </source>
</evidence>
<keyword evidence="5" id="KW-0378">Hydrolase</keyword>
<dbReference type="Proteomes" id="UP000299102">
    <property type="component" value="Unassembled WGS sequence"/>
</dbReference>
<feature type="domain" description="Reverse transcriptase RNase H-like" evidence="7">
    <location>
        <begin position="60"/>
        <end position="114"/>
    </location>
</feature>
<dbReference type="GO" id="GO:0071897">
    <property type="term" value="P:DNA biosynthetic process"/>
    <property type="evidence" value="ECO:0007669"/>
    <property type="project" value="UniProtKB-ARBA"/>
</dbReference>
<evidence type="ECO:0000256" key="4">
    <source>
        <dbReference type="ARBA" id="ARBA00022759"/>
    </source>
</evidence>
<evidence type="ECO:0000256" key="2">
    <source>
        <dbReference type="ARBA" id="ARBA00022695"/>
    </source>
</evidence>
<reference evidence="8 9" key="1">
    <citation type="journal article" date="2019" name="Commun. Biol.">
        <title>The bagworm genome reveals a unique fibroin gene that provides high tensile strength.</title>
        <authorList>
            <person name="Kono N."/>
            <person name="Nakamura H."/>
            <person name="Ohtoshi R."/>
            <person name="Tomita M."/>
            <person name="Numata K."/>
            <person name="Arakawa K."/>
        </authorList>
    </citation>
    <scope>NUCLEOTIDE SEQUENCE [LARGE SCALE GENOMIC DNA]</scope>
</reference>
<comment type="caution">
    <text evidence="8">The sequence shown here is derived from an EMBL/GenBank/DDBJ whole genome shotgun (WGS) entry which is preliminary data.</text>
</comment>
<proteinExistence type="predicted"/>